<gene>
    <name evidence="17" type="ORF">ABS24_07280</name>
</gene>
<evidence type="ECO:0000313" key="18">
    <source>
        <dbReference type="Proteomes" id="UP000051213"/>
    </source>
</evidence>
<evidence type="ECO:0000256" key="6">
    <source>
        <dbReference type="ARBA" id="ARBA00022552"/>
    </source>
</evidence>
<dbReference type="EMBL" id="LICA01000028">
    <property type="protein sequence ID" value="KRO96910.1"/>
    <property type="molecule type" value="Genomic_DNA"/>
</dbReference>
<comment type="cofactor">
    <cofactor evidence="1">
        <name>Mg(2+)</name>
        <dbReference type="ChEBI" id="CHEBI:18420"/>
    </cofactor>
</comment>
<dbReference type="InterPro" id="IPR004659">
    <property type="entry name" value="RNase_E/G"/>
</dbReference>
<proteinExistence type="inferred from homology"/>
<evidence type="ECO:0000259" key="16">
    <source>
        <dbReference type="PROSITE" id="PS50126"/>
    </source>
</evidence>
<evidence type="ECO:0000256" key="10">
    <source>
        <dbReference type="ARBA" id="ARBA00022723"/>
    </source>
</evidence>
<organism evidence="17 18">
    <name type="scientific">SAR92 bacterium BACL26 MAG-121220-bin70</name>
    <dbReference type="NCBI Taxonomy" id="1655626"/>
    <lineage>
        <taxon>Bacteria</taxon>
        <taxon>Pseudomonadati</taxon>
        <taxon>Pseudomonadota</taxon>
        <taxon>Gammaproteobacteria</taxon>
        <taxon>Cellvibrionales</taxon>
        <taxon>Porticoccaceae</taxon>
        <taxon>SAR92 clade</taxon>
    </lineage>
</organism>
<evidence type="ECO:0000256" key="4">
    <source>
        <dbReference type="ARBA" id="ARBA00017719"/>
    </source>
</evidence>
<evidence type="ECO:0000256" key="2">
    <source>
        <dbReference type="ARBA" id="ARBA00004496"/>
    </source>
</evidence>
<dbReference type="Proteomes" id="UP000051213">
    <property type="component" value="Unassembled WGS sequence"/>
</dbReference>
<keyword evidence="11" id="KW-0699">rRNA-binding</keyword>
<dbReference type="GO" id="GO:0004540">
    <property type="term" value="F:RNA nuclease activity"/>
    <property type="evidence" value="ECO:0007669"/>
    <property type="project" value="InterPro"/>
</dbReference>
<dbReference type="GO" id="GO:0006364">
    <property type="term" value="P:rRNA processing"/>
    <property type="evidence" value="ECO:0007669"/>
    <property type="project" value="UniProtKB-KW"/>
</dbReference>
<dbReference type="SMART" id="SM00316">
    <property type="entry name" value="S1"/>
    <property type="match status" value="1"/>
</dbReference>
<dbReference type="GO" id="GO:0004519">
    <property type="term" value="F:endonuclease activity"/>
    <property type="evidence" value="ECO:0007669"/>
    <property type="project" value="UniProtKB-KW"/>
</dbReference>
<dbReference type="InterPro" id="IPR012340">
    <property type="entry name" value="NA-bd_OB-fold"/>
</dbReference>
<sequence>MSNEILITVAPGETRAALLHGGVVQEVYIERPQNISLVGNIYMGKVSRLLPGLEAAFVDIGIERNGFLHLSDIVNQVSKRRNNENPKATDIRHALHEGQLIMVQVIKNPINDKGARLTTEISLVSRYFAYLPAGIGNKVSHRIRKRDERQRLQDSLALMLSKDERQGAVGSTQQRLVGSYIVRSAAEGIGLKYLQSDLSFLQHCWEAVQLEKVTIKKPGRVFEEMALQVRVMRDLVDDKTTRILVDCADVFDQLGKIMERYHQSISNLLVYYDGEKPLFQHYKVEEEVTKALQRRVNLDSGGSVVFDQTEAMTTVDVNTGGDIGHRDLEKAAFNTNMQASKVIARQIRLRNVGGIIVIDFIDMDDDSHRKKVLASLKKALLVDTVATFISEFTELGLVQVNRKRINKSLRELLSDNCPTCDGVGSIKSLSTISCEIWREISRAASAYNCRNIRIQASPEVTGYLATEERSVLTEIEKSINCTIQLRDDELYSREQFDIIPV</sequence>
<dbReference type="GO" id="GO:0019843">
    <property type="term" value="F:rRNA binding"/>
    <property type="evidence" value="ECO:0007669"/>
    <property type="project" value="UniProtKB-KW"/>
</dbReference>
<dbReference type="GO" id="GO:0000049">
    <property type="term" value="F:tRNA binding"/>
    <property type="evidence" value="ECO:0007669"/>
    <property type="project" value="UniProtKB-KW"/>
</dbReference>
<dbReference type="GO" id="GO:0005737">
    <property type="term" value="C:cytoplasm"/>
    <property type="evidence" value="ECO:0007669"/>
    <property type="project" value="UniProtKB-SubCell"/>
</dbReference>
<dbReference type="GO" id="GO:0016787">
    <property type="term" value="F:hydrolase activity"/>
    <property type="evidence" value="ECO:0007669"/>
    <property type="project" value="UniProtKB-KW"/>
</dbReference>
<dbReference type="PANTHER" id="PTHR30001:SF0">
    <property type="entry name" value="RIBONUCLEASE G"/>
    <property type="match status" value="1"/>
</dbReference>
<keyword evidence="5" id="KW-0963">Cytoplasm</keyword>
<reference evidence="17 18" key="1">
    <citation type="submission" date="2015-10" db="EMBL/GenBank/DDBJ databases">
        <title>Metagenome-Assembled Genomes uncover a global brackish microbiome.</title>
        <authorList>
            <person name="Hugerth L.W."/>
            <person name="Larsson J."/>
            <person name="Alneberg J."/>
            <person name="Lindh M.V."/>
            <person name="Legrand C."/>
            <person name="Pinhassi J."/>
            <person name="Andersson A.F."/>
        </authorList>
    </citation>
    <scope>NUCLEOTIDE SEQUENCE [LARGE SCALE GENOMIC DNA]</scope>
    <source>
        <strain evidence="17">BACL26 MAG-121220-bin70</strain>
    </source>
</reference>
<evidence type="ECO:0000256" key="14">
    <source>
        <dbReference type="ARBA" id="ARBA00022842"/>
    </source>
</evidence>
<comment type="caution">
    <text evidence="17">The sequence shown here is derived from an EMBL/GenBank/DDBJ whole genome shotgun (WGS) entry which is preliminary data.</text>
</comment>
<dbReference type="Pfam" id="PF20833">
    <property type="entry name" value="RNase_E_G_Thio"/>
    <property type="match status" value="1"/>
</dbReference>
<keyword evidence="6" id="KW-0698">rRNA processing</keyword>
<evidence type="ECO:0000256" key="13">
    <source>
        <dbReference type="ARBA" id="ARBA00022801"/>
    </source>
</evidence>
<dbReference type="Pfam" id="PF10150">
    <property type="entry name" value="RNase_E_G"/>
    <property type="match status" value="1"/>
</dbReference>
<evidence type="ECO:0000256" key="3">
    <source>
        <dbReference type="ARBA" id="ARBA00005663"/>
    </source>
</evidence>
<keyword evidence="9" id="KW-0540">Nuclease</keyword>
<keyword evidence="12" id="KW-0255">Endonuclease</keyword>
<dbReference type="CDD" id="cd04453">
    <property type="entry name" value="S1_RNase_E"/>
    <property type="match status" value="1"/>
</dbReference>
<keyword evidence="15" id="KW-0694">RNA-binding</keyword>
<keyword evidence="14" id="KW-0460">Magnesium</keyword>
<keyword evidence="13" id="KW-0378">Hydrolase</keyword>
<evidence type="ECO:0000313" key="17">
    <source>
        <dbReference type="EMBL" id="KRO96910.1"/>
    </source>
</evidence>
<dbReference type="SUPFAM" id="SSF50249">
    <property type="entry name" value="Nucleic acid-binding proteins"/>
    <property type="match status" value="1"/>
</dbReference>
<evidence type="ECO:0000256" key="8">
    <source>
        <dbReference type="ARBA" id="ARBA00022694"/>
    </source>
</evidence>
<evidence type="ECO:0000256" key="11">
    <source>
        <dbReference type="ARBA" id="ARBA00022730"/>
    </source>
</evidence>
<evidence type="ECO:0000256" key="15">
    <source>
        <dbReference type="ARBA" id="ARBA00022884"/>
    </source>
</evidence>
<evidence type="ECO:0000256" key="1">
    <source>
        <dbReference type="ARBA" id="ARBA00001946"/>
    </source>
</evidence>
<dbReference type="InterPro" id="IPR003029">
    <property type="entry name" value="S1_domain"/>
</dbReference>
<dbReference type="NCBIfam" id="TIGR00757">
    <property type="entry name" value="RNaseEG"/>
    <property type="match status" value="1"/>
</dbReference>
<dbReference type="PROSITE" id="PS50126">
    <property type="entry name" value="S1"/>
    <property type="match status" value="1"/>
</dbReference>
<keyword evidence="7" id="KW-0820">tRNA-binding</keyword>
<dbReference type="AlphaFoldDB" id="A0A0R2UCK3"/>
<comment type="subcellular location">
    <subcellularLocation>
        <location evidence="2">Cytoplasm</location>
    </subcellularLocation>
</comment>
<dbReference type="GO" id="GO:0008033">
    <property type="term" value="P:tRNA processing"/>
    <property type="evidence" value="ECO:0007669"/>
    <property type="project" value="UniProtKB-KW"/>
</dbReference>
<evidence type="ECO:0000256" key="7">
    <source>
        <dbReference type="ARBA" id="ARBA00022555"/>
    </source>
</evidence>
<feature type="domain" description="S1 motif" evidence="16">
    <location>
        <begin position="39"/>
        <end position="120"/>
    </location>
</feature>
<protein>
    <recommendedName>
        <fullName evidence="4">Ribonuclease G</fullName>
    </recommendedName>
</protein>
<comment type="similarity">
    <text evidence="3">Belongs to the RNase E/G family. RNase G subfamily.</text>
</comment>
<keyword evidence="8" id="KW-0819">tRNA processing</keyword>
<evidence type="ECO:0000256" key="9">
    <source>
        <dbReference type="ARBA" id="ARBA00022722"/>
    </source>
</evidence>
<name>A0A0R2UCK3_9GAMM</name>
<dbReference type="InterPro" id="IPR019307">
    <property type="entry name" value="RNA-bd_AU-1/RNase_E/G"/>
</dbReference>
<dbReference type="PANTHER" id="PTHR30001">
    <property type="entry name" value="RIBONUCLEASE"/>
    <property type="match status" value="1"/>
</dbReference>
<dbReference type="InterPro" id="IPR048583">
    <property type="entry name" value="RNase_E_G_thioredoxin-like"/>
</dbReference>
<evidence type="ECO:0000256" key="12">
    <source>
        <dbReference type="ARBA" id="ARBA00022759"/>
    </source>
</evidence>
<evidence type="ECO:0000256" key="5">
    <source>
        <dbReference type="ARBA" id="ARBA00022490"/>
    </source>
</evidence>
<dbReference type="GO" id="GO:0046872">
    <property type="term" value="F:metal ion binding"/>
    <property type="evidence" value="ECO:0007669"/>
    <property type="project" value="UniProtKB-KW"/>
</dbReference>
<dbReference type="Gene3D" id="2.40.50.140">
    <property type="entry name" value="Nucleic acid-binding proteins"/>
    <property type="match status" value="1"/>
</dbReference>
<accession>A0A0R2UCK3</accession>
<keyword evidence="10" id="KW-0479">Metal-binding</keyword>
<dbReference type="Gene3D" id="3.40.1260.20">
    <property type="entry name" value="Ribonuclease E, catalytic domain"/>
    <property type="match status" value="1"/>
</dbReference>